<evidence type="ECO:0000256" key="1">
    <source>
        <dbReference type="ARBA" id="ARBA00038228"/>
    </source>
</evidence>
<sequence>MMSISESASWPYWIIIILLLTIGCALIIEVIYFIRVFFCVILARFIKRKIHILEKCAIGGICLTRDIDVMLSHMNNARYLRELDLARIDFYLRTGLYDEMRRNKGQIVLFNANVRFRRFIPIFGKFKISTKVLYWNDDNLFLEHKFIGANGMIHAIFLCQQMFVKCSGESILEALLKKGDPVLEKPEMPMEVLKFLELQDISRKSLSNSV</sequence>
<dbReference type="SUPFAM" id="SSF54637">
    <property type="entry name" value="Thioesterase/thiol ester dehydrase-isomerase"/>
    <property type="match status" value="1"/>
</dbReference>
<protein>
    <recommendedName>
        <fullName evidence="2">Protein THEM6</fullName>
    </recommendedName>
</protein>
<accession>A0A9N9RRT1</accession>
<organism evidence="4 5">
    <name type="scientific">Chironomus riparius</name>
    <dbReference type="NCBI Taxonomy" id="315576"/>
    <lineage>
        <taxon>Eukaryota</taxon>
        <taxon>Metazoa</taxon>
        <taxon>Ecdysozoa</taxon>
        <taxon>Arthropoda</taxon>
        <taxon>Hexapoda</taxon>
        <taxon>Insecta</taxon>
        <taxon>Pterygota</taxon>
        <taxon>Neoptera</taxon>
        <taxon>Endopterygota</taxon>
        <taxon>Diptera</taxon>
        <taxon>Nematocera</taxon>
        <taxon>Chironomoidea</taxon>
        <taxon>Chironomidae</taxon>
        <taxon>Chironominae</taxon>
        <taxon>Chironomus</taxon>
    </lineage>
</organism>
<gene>
    <name evidence="4" type="ORF">CHIRRI_LOCUS5095</name>
</gene>
<dbReference type="InterPro" id="IPR051490">
    <property type="entry name" value="THEM6_lcsJ_thioesterase"/>
</dbReference>
<evidence type="ECO:0000256" key="3">
    <source>
        <dbReference type="SAM" id="Phobius"/>
    </source>
</evidence>
<name>A0A9N9RRT1_9DIPT</name>
<dbReference type="Pfam" id="PF13279">
    <property type="entry name" value="4HBT_2"/>
    <property type="match status" value="1"/>
</dbReference>
<keyword evidence="3" id="KW-0812">Transmembrane</keyword>
<proteinExistence type="inferred from homology"/>
<keyword evidence="3" id="KW-0472">Membrane</keyword>
<dbReference type="OrthoDB" id="265761at2759"/>
<dbReference type="PANTHER" id="PTHR12475">
    <property type="match status" value="1"/>
</dbReference>
<dbReference type="Gene3D" id="3.10.129.10">
    <property type="entry name" value="Hotdog Thioesterase"/>
    <property type="match status" value="1"/>
</dbReference>
<feature type="transmembrane region" description="Helical" evidence="3">
    <location>
        <begin position="12"/>
        <end position="45"/>
    </location>
</feature>
<comment type="similarity">
    <text evidence="1">Belongs to the THEM6 family.</text>
</comment>
<dbReference type="Proteomes" id="UP001153620">
    <property type="component" value="Chromosome 2"/>
</dbReference>
<evidence type="ECO:0000313" key="4">
    <source>
        <dbReference type="EMBL" id="CAG9802180.1"/>
    </source>
</evidence>
<dbReference type="CDD" id="cd00586">
    <property type="entry name" value="4HBT"/>
    <property type="match status" value="1"/>
</dbReference>
<dbReference type="InterPro" id="IPR029069">
    <property type="entry name" value="HotDog_dom_sf"/>
</dbReference>
<dbReference type="PANTHER" id="PTHR12475:SF11">
    <property type="entry name" value="PROTEIN THEM6"/>
    <property type="match status" value="1"/>
</dbReference>
<reference evidence="4" key="2">
    <citation type="submission" date="2022-10" db="EMBL/GenBank/DDBJ databases">
        <authorList>
            <consortium name="ENA_rothamsted_submissions"/>
            <consortium name="culmorum"/>
            <person name="King R."/>
        </authorList>
    </citation>
    <scope>NUCLEOTIDE SEQUENCE</scope>
</reference>
<dbReference type="AlphaFoldDB" id="A0A9N9RRT1"/>
<keyword evidence="5" id="KW-1185">Reference proteome</keyword>
<dbReference type="EMBL" id="OU895878">
    <property type="protein sequence ID" value="CAG9802180.1"/>
    <property type="molecule type" value="Genomic_DNA"/>
</dbReference>
<reference evidence="4" key="1">
    <citation type="submission" date="2022-01" db="EMBL/GenBank/DDBJ databases">
        <authorList>
            <person name="King R."/>
        </authorList>
    </citation>
    <scope>NUCLEOTIDE SEQUENCE</scope>
</reference>
<evidence type="ECO:0000256" key="2">
    <source>
        <dbReference type="ARBA" id="ARBA00041112"/>
    </source>
</evidence>
<keyword evidence="3" id="KW-1133">Transmembrane helix</keyword>
<evidence type="ECO:0000313" key="5">
    <source>
        <dbReference type="Proteomes" id="UP001153620"/>
    </source>
</evidence>